<dbReference type="GO" id="GO:0072380">
    <property type="term" value="C:TRC complex"/>
    <property type="evidence" value="ECO:0007669"/>
    <property type="project" value="TreeGrafter"/>
</dbReference>
<keyword evidence="1" id="KW-0677">Repeat</keyword>
<dbReference type="GO" id="GO:0016020">
    <property type="term" value="C:membrane"/>
    <property type="evidence" value="ECO:0007669"/>
    <property type="project" value="TreeGrafter"/>
</dbReference>
<dbReference type="AlphaFoldDB" id="A0A0C3PNV4"/>
<sequence>MASPTEQAAKLKEDGNRLYGLKDYAAAHGKYSKAISLDASNAVLYANRAACLFAMKKSAISMLSSVPSESSTSNLSPATEIDPLYTKAWARLGAAFKNVPGCKGQSIEAYRRALSTLPIENLSESERNIKVQCETELASVTKKTPTDGKYVVAPPEFAEKLPWQRALRMKAELQAEVARGILSSGWVLFLAYEEFTMGMNMIKQVRRIGPSGGIFGGKEGIQWLSNSLITDSRVFHLDDPDFLKKYRIQVEFEVVQNKAFVTGGAENLITEIPKMLEESGWDVARPAFTTTVRCWMMSGFLTDSLGGDSPGAVQFYDEVIQALEWGRQAWRNVPKEQRGAVFEDTFLRGVKCLRFDCYMKASLADPSKFPLEMLHQDAQDMIREVNAAVIPSDPHLHPGYILASFVYPKGHALAMTGSYRDLGKVKASRSDAKPGEAETCLREAVKAYQQAADVYPKDDENHVYYLCCSYDLLILCGSYSVREALTIGEKVRAALPGMKKIWEFSSMASERDKCITRVLAAEADLRKEVEAGRYTMSSYVSPIIVAQ</sequence>
<organism evidence="3 4">
    <name type="scientific">Phlebiopsis gigantea (strain 11061_1 CR5-6)</name>
    <name type="common">White-rot fungus</name>
    <name type="synonym">Peniophora gigantea</name>
    <dbReference type="NCBI Taxonomy" id="745531"/>
    <lineage>
        <taxon>Eukaryota</taxon>
        <taxon>Fungi</taxon>
        <taxon>Dikarya</taxon>
        <taxon>Basidiomycota</taxon>
        <taxon>Agaricomycotina</taxon>
        <taxon>Agaricomycetes</taxon>
        <taxon>Polyporales</taxon>
        <taxon>Phanerochaetaceae</taxon>
        <taxon>Phlebiopsis</taxon>
    </lineage>
</organism>
<evidence type="ECO:0000256" key="2">
    <source>
        <dbReference type="ARBA" id="ARBA00022803"/>
    </source>
</evidence>
<dbReference type="GO" id="GO:0006620">
    <property type="term" value="P:post-translational protein targeting to endoplasmic reticulum membrane"/>
    <property type="evidence" value="ECO:0007669"/>
    <property type="project" value="TreeGrafter"/>
</dbReference>
<protein>
    <submittedName>
        <fullName evidence="3">Uncharacterized protein</fullName>
    </submittedName>
</protein>
<keyword evidence="4" id="KW-1185">Reference proteome</keyword>
<dbReference type="EMBL" id="KN840478">
    <property type="protein sequence ID" value="KIP08538.1"/>
    <property type="molecule type" value="Genomic_DNA"/>
</dbReference>
<dbReference type="PANTHER" id="PTHR45831">
    <property type="entry name" value="LD24721P"/>
    <property type="match status" value="1"/>
</dbReference>
<dbReference type="PANTHER" id="PTHR45831:SF2">
    <property type="entry name" value="LD24721P"/>
    <property type="match status" value="1"/>
</dbReference>
<dbReference type="STRING" id="745531.A0A0C3PNV4"/>
<dbReference type="Gene3D" id="1.25.40.10">
    <property type="entry name" value="Tetratricopeptide repeat domain"/>
    <property type="match status" value="1"/>
</dbReference>
<evidence type="ECO:0000313" key="3">
    <source>
        <dbReference type="EMBL" id="KIP08538.1"/>
    </source>
</evidence>
<reference evidence="3 4" key="1">
    <citation type="journal article" date="2014" name="PLoS Genet.">
        <title>Analysis of the Phlebiopsis gigantea genome, transcriptome and secretome provides insight into its pioneer colonization strategies of wood.</title>
        <authorList>
            <person name="Hori C."/>
            <person name="Ishida T."/>
            <person name="Igarashi K."/>
            <person name="Samejima M."/>
            <person name="Suzuki H."/>
            <person name="Master E."/>
            <person name="Ferreira P."/>
            <person name="Ruiz-Duenas F.J."/>
            <person name="Held B."/>
            <person name="Canessa P."/>
            <person name="Larrondo L.F."/>
            <person name="Schmoll M."/>
            <person name="Druzhinina I.S."/>
            <person name="Kubicek C.P."/>
            <person name="Gaskell J.A."/>
            <person name="Kersten P."/>
            <person name="St John F."/>
            <person name="Glasner J."/>
            <person name="Sabat G."/>
            <person name="Splinter BonDurant S."/>
            <person name="Syed K."/>
            <person name="Yadav J."/>
            <person name="Mgbeahuruike A.C."/>
            <person name="Kovalchuk A."/>
            <person name="Asiegbu F.O."/>
            <person name="Lackner G."/>
            <person name="Hoffmeister D."/>
            <person name="Rencoret J."/>
            <person name="Gutierrez A."/>
            <person name="Sun H."/>
            <person name="Lindquist E."/>
            <person name="Barry K."/>
            <person name="Riley R."/>
            <person name="Grigoriev I.V."/>
            <person name="Henrissat B."/>
            <person name="Kues U."/>
            <person name="Berka R.M."/>
            <person name="Martinez A.T."/>
            <person name="Covert S.F."/>
            <person name="Blanchette R.A."/>
            <person name="Cullen D."/>
        </authorList>
    </citation>
    <scope>NUCLEOTIDE SEQUENCE [LARGE SCALE GENOMIC DNA]</scope>
    <source>
        <strain evidence="3 4">11061_1 CR5-6</strain>
    </source>
</reference>
<dbReference type="HOGENOM" id="CLU_037233_0_0_1"/>
<evidence type="ECO:0000256" key="1">
    <source>
        <dbReference type="ARBA" id="ARBA00022737"/>
    </source>
</evidence>
<keyword evidence="2" id="KW-0802">TPR repeat</keyword>
<dbReference type="InterPro" id="IPR047150">
    <property type="entry name" value="SGT"/>
</dbReference>
<accession>A0A0C3PNV4</accession>
<dbReference type="SUPFAM" id="SSF48452">
    <property type="entry name" value="TPR-like"/>
    <property type="match status" value="1"/>
</dbReference>
<evidence type="ECO:0000313" key="4">
    <source>
        <dbReference type="Proteomes" id="UP000053257"/>
    </source>
</evidence>
<dbReference type="GO" id="GO:0060090">
    <property type="term" value="F:molecular adaptor activity"/>
    <property type="evidence" value="ECO:0007669"/>
    <property type="project" value="TreeGrafter"/>
</dbReference>
<dbReference type="Proteomes" id="UP000053257">
    <property type="component" value="Unassembled WGS sequence"/>
</dbReference>
<dbReference type="InterPro" id="IPR011990">
    <property type="entry name" value="TPR-like_helical_dom_sf"/>
</dbReference>
<name>A0A0C3PNV4_PHLG1</name>
<gene>
    <name evidence="3" type="ORF">PHLGIDRAFT_117158</name>
</gene>
<proteinExistence type="predicted"/>
<dbReference type="OrthoDB" id="2423701at2759"/>